<feature type="compositionally biased region" description="Basic and acidic residues" evidence="1">
    <location>
        <begin position="13"/>
        <end position="24"/>
    </location>
</feature>
<gene>
    <name evidence="2" type="ORF">GcM1_238071</name>
</gene>
<name>A0A420IJB2_9PEZI</name>
<organism evidence="2 3">
    <name type="scientific">Golovinomyces cichoracearum</name>
    <dbReference type="NCBI Taxonomy" id="62708"/>
    <lineage>
        <taxon>Eukaryota</taxon>
        <taxon>Fungi</taxon>
        <taxon>Dikarya</taxon>
        <taxon>Ascomycota</taxon>
        <taxon>Pezizomycotina</taxon>
        <taxon>Leotiomycetes</taxon>
        <taxon>Erysiphales</taxon>
        <taxon>Erysiphaceae</taxon>
        <taxon>Golovinomyces</taxon>
    </lineage>
</organism>
<evidence type="ECO:0000256" key="1">
    <source>
        <dbReference type="SAM" id="MobiDB-lite"/>
    </source>
</evidence>
<proteinExistence type="predicted"/>
<accession>A0A420IJB2</accession>
<dbReference type="EMBL" id="MCBS01023849">
    <property type="protein sequence ID" value="RKF74654.1"/>
    <property type="molecule type" value="Genomic_DNA"/>
</dbReference>
<feature type="region of interest" description="Disordered" evidence="1">
    <location>
        <begin position="1"/>
        <end position="46"/>
    </location>
</feature>
<dbReference type="AlphaFoldDB" id="A0A420IJB2"/>
<protein>
    <submittedName>
        <fullName evidence="2">Uncharacterized protein</fullName>
    </submittedName>
</protein>
<evidence type="ECO:0000313" key="2">
    <source>
        <dbReference type="EMBL" id="RKF74654.1"/>
    </source>
</evidence>
<reference evidence="2 3" key="1">
    <citation type="journal article" date="2018" name="BMC Genomics">
        <title>Comparative genome analyses reveal sequence features reflecting distinct modes of host-adaptation between dicot and monocot powdery mildew.</title>
        <authorList>
            <person name="Wu Y."/>
            <person name="Ma X."/>
            <person name="Pan Z."/>
            <person name="Kale S.D."/>
            <person name="Song Y."/>
            <person name="King H."/>
            <person name="Zhang Q."/>
            <person name="Presley C."/>
            <person name="Deng X."/>
            <person name="Wei C.I."/>
            <person name="Xiao S."/>
        </authorList>
    </citation>
    <scope>NUCLEOTIDE SEQUENCE [LARGE SCALE GENOMIC DNA]</scope>
    <source>
        <strain evidence="2">UMSG1</strain>
    </source>
</reference>
<evidence type="ECO:0000313" key="3">
    <source>
        <dbReference type="Proteomes" id="UP000285326"/>
    </source>
</evidence>
<sequence>MLAPLPEVMAEAIKPRALDPHTDVEYPEEIESSKNESEELEGDGESEVLNPLSLNIFPQSYATRKLKQTDHPEINFVPTPIQPVSNNSPYTFREAHLPRRISHCKYTVFPISDLHPPSTYFNCQSNSILETNNSSLDFPSNRRPQKRESSKPSTENILAWMNTYGIKIELLSRGSSEYLKLARLLFPYKHLNAEKLEDIPATDLYQHQARLVPGIRPWDATKKGKKRYSPDK</sequence>
<comment type="caution">
    <text evidence="2">The sequence shown here is derived from an EMBL/GenBank/DDBJ whole genome shotgun (WGS) entry which is preliminary data.</text>
</comment>
<dbReference type="Proteomes" id="UP000285326">
    <property type="component" value="Unassembled WGS sequence"/>
</dbReference>
<feature type="region of interest" description="Disordered" evidence="1">
    <location>
        <begin position="132"/>
        <end position="154"/>
    </location>
</feature>